<dbReference type="Proteomes" id="UP000789739">
    <property type="component" value="Unassembled WGS sequence"/>
</dbReference>
<keyword evidence="2" id="KW-1185">Reference proteome</keyword>
<name>A0A9N9DYC5_9GLOM</name>
<evidence type="ECO:0000313" key="2">
    <source>
        <dbReference type="Proteomes" id="UP000789739"/>
    </source>
</evidence>
<accession>A0A9N9DYC5</accession>
<comment type="caution">
    <text evidence="1">The sequence shown here is derived from an EMBL/GenBank/DDBJ whole genome shotgun (WGS) entry which is preliminary data.</text>
</comment>
<evidence type="ECO:0000313" key="1">
    <source>
        <dbReference type="EMBL" id="CAG8657172.1"/>
    </source>
</evidence>
<dbReference type="AlphaFoldDB" id="A0A9N9DYC5"/>
<sequence length="114" mass="13207">QFDTPKRIYDSISSQFAPFFKKYTGVFKKLLEQGEISYIMNDIQLKIKPFGGDLFSERAITSNNVSKLLDDIGNALPNWTYWDGYKVPPPILVINEANMFMGIQKREKFSLNQF</sequence>
<dbReference type="OrthoDB" id="2307863at2759"/>
<proteinExistence type="predicted"/>
<organism evidence="1 2">
    <name type="scientific">Paraglomus brasilianum</name>
    <dbReference type="NCBI Taxonomy" id="144538"/>
    <lineage>
        <taxon>Eukaryota</taxon>
        <taxon>Fungi</taxon>
        <taxon>Fungi incertae sedis</taxon>
        <taxon>Mucoromycota</taxon>
        <taxon>Glomeromycotina</taxon>
        <taxon>Glomeromycetes</taxon>
        <taxon>Paraglomerales</taxon>
        <taxon>Paraglomeraceae</taxon>
        <taxon>Paraglomus</taxon>
    </lineage>
</organism>
<reference evidence="1" key="1">
    <citation type="submission" date="2021-06" db="EMBL/GenBank/DDBJ databases">
        <authorList>
            <person name="Kallberg Y."/>
            <person name="Tangrot J."/>
            <person name="Rosling A."/>
        </authorList>
    </citation>
    <scope>NUCLEOTIDE SEQUENCE</scope>
    <source>
        <strain evidence="1">BR232B</strain>
    </source>
</reference>
<protein>
    <submittedName>
        <fullName evidence="1">2374_t:CDS:1</fullName>
    </submittedName>
</protein>
<dbReference type="EMBL" id="CAJVPI010003322">
    <property type="protein sequence ID" value="CAG8657172.1"/>
    <property type="molecule type" value="Genomic_DNA"/>
</dbReference>
<feature type="non-terminal residue" evidence="1">
    <location>
        <position position="1"/>
    </location>
</feature>
<gene>
    <name evidence="1" type="ORF">PBRASI_LOCUS10584</name>
</gene>